<sequence length="111" mass="10825">MAMPRPYVAAVAAAVLAALYFVPSAHADTPADTAPVAATAPASTASAAPAATGQAAPAGQLAETGMIDTKPYVIGGAVFLLAGAGLVVNATRRSRHALEAAAEAEEAAPED</sequence>
<name>A0A7U3UVV9_9ACTN</name>
<evidence type="ECO:0000256" key="3">
    <source>
        <dbReference type="SAM" id="SignalP"/>
    </source>
</evidence>
<gene>
    <name evidence="4" type="ORF">RVR_6475</name>
</gene>
<reference evidence="4 5" key="1">
    <citation type="journal article" date="2010" name="J. Bacteriol.">
        <title>Biochemical characterization of a novel indole prenyltransferase from Streptomyces sp. SN-593.</title>
        <authorList>
            <person name="Takahashi S."/>
            <person name="Takagi H."/>
            <person name="Toyoda A."/>
            <person name="Uramoto M."/>
            <person name="Nogawa T."/>
            <person name="Ueki M."/>
            <person name="Sakaki Y."/>
            <person name="Osada H."/>
        </authorList>
    </citation>
    <scope>NUCLEOTIDE SEQUENCE [LARGE SCALE GENOMIC DNA]</scope>
    <source>
        <strain evidence="4 5">SN-593</strain>
    </source>
</reference>
<keyword evidence="2" id="KW-0472">Membrane</keyword>
<organism evidence="4 5">
    <name type="scientific">Actinacidiphila reveromycinica</name>
    <dbReference type="NCBI Taxonomy" id="659352"/>
    <lineage>
        <taxon>Bacteria</taxon>
        <taxon>Bacillati</taxon>
        <taxon>Actinomycetota</taxon>
        <taxon>Actinomycetes</taxon>
        <taxon>Kitasatosporales</taxon>
        <taxon>Streptomycetaceae</taxon>
        <taxon>Actinacidiphila</taxon>
    </lineage>
</organism>
<feature type="transmembrane region" description="Helical" evidence="2">
    <location>
        <begin position="72"/>
        <end position="90"/>
    </location>
</feature>
<evidence type="ECO:0000313" key="5">
    <source>
        <dbReference type="Proteomes" id="UP000595703"/>
    </source>
</evidence>
<reference evidence="4 5" key="4">
    <citation type="journal article" date="2020" name="Sci. Rep.">
        <title>beta-carboline chemical signals induce reveromycin production through a LuxR family regulator in Streptomyces sp. SN-593.</title>
        <authorList>
            <person name="Panthee S."/>
            <person name="Kito N."/>
            <person name="Hayashi T."/>
            <person name="Shimizu T."/>
            <person name="Ishikawa J."/>
            <person name="Hamamoto H."/>
            <person name="Osada H."/>
            <person name="Takahashi S."/>
        </authorList>
    </citation>
    <scope>NUCLEOTIDE SEQUENCE [LARGE SCALE GENOMIC DNA]</scope>
    <source>
        <strain evidence="4 5">SN-593</strain>
    </source>
</reference>
<dbReference type="EMBL" id="AP018365">
    <property type="protein sequence ID" value="BBA99730.1"/>
    <property type="molecule type" value="Genomic_DNA"/>
</dbReference>
<keyword evidence="3" id="KW-0732">Signal</keyword>
<feature type="signal peptide" evidence="3">
    <location>
        <begin position="1"/>
        <end position="27"/>
    </location>
</feature>
<feature type="chain" id="PRO_5032794439" evidence="3">
    <location>
        <begin position="28"/>
        <end position="111"/>
    </location>
</feature>
<keyword evidence="2" id="KW-1133">Transmembrane helix</keyword>
<reference evidence="4 5" key="2">
    <citation type="journal article" date="2011" name="J. Antibiot.">
        <title>Furaquinocins I and J: novel polyketide isoprenoid hybrid compounds from Streptomyces reveromyceticus SN-593.</title>
        <authorList>
            <person name="Panthee S."/>
            <person name="Takahashi S."/>
            <person name="Takagi H."/>
            <person name="Nogawa T."/>
            <person name="Oowada E."/>
            <person name="Uramoto M."/>
            <person name="Osada H."/>
        </authorList>
    </citation>
    <scope>NUCLEOTIDE SEQUENCE [LARGE SCALE GENOMIC DNA]</scope>
    <source>
        <strain evidence="4 5">SN-593</strain>
    </source>
</reference>
<dbReference type="KEGG" id="arev:RVR_6475"/>
<evidence type="ECO:0000256" key="2">
    <source>
        <dbReference type="SAM" id="Phobius"/>
    </source>
</evidence>
<dbReference type="AlphaFoldDB" id="A0A7U3UVV9"/>
<feature type="region of interest" description="Disordered" evidence="1">
    <location>
        <begin position="30"/>
        <end position="54"/>
    </location>
</feature>
<proteinExistence type="predicted"/>
<reference evidence="4 5" key="3">
    <citation type="journal article" date="2011" name="Nat. Chem. Biol.">
        <title>Reveromycin A biosynthesis uses RevG and RevJ for stereospecific spiroacetal formation.</title>
        <authorList>
            <person name="Takahashi S."/>
            <person name="Toyoda A."/>
            <person name="Sekiyama Y."/>
            <person name="Takagi H."/>
            <person name="Nogawa T."/>
            <person name="Uramoto M."/>
            <person name="Suzuki R."/>
            <person name="Koshino H."/>
            <person name="Kumano T."/>
            <person name="Panthee S."/>
            <person name="Dairi T."/>
            <person name="Ishikawa J."/>
            <person name="Ikeda H."/>
            <person name="Sakaki Y."/>
            <person name="Osada H."/>
        </authorList>
    </citation>
    <scope>NUCLEOTIDE SEQUENCE [LARGE SCALE GENOMIC DNA]</scope>
    <source>
        <strain evidence="4 5">SN-593</strain>
    </source>
</reference>
<protein>
    <submittedName>
        <fullName evidence="4">Uncharacterized protein</fullName>
    </submittedName>
</protein>
<accession>A0A7U3UVV9</accession>
<evidence type="ECO:0000313" key="4">
    <source>
        <dbReference type="EMBL" id="BBA99730.1"/>
    </source>
</evidence>
<keyword evidence="5" id="KW-1185">Reference proteome</keyword>
<dbReference type="Proteomes" id="UP000595703">
    <property type="component" value="Chromosome"/>
</dbReference>
<evidence type="ECO:0000256" key="1">
    <source>
        <dbReference type="SAM" id="MobiDB-lite"/>
    </source>
</evidence>
<keyword evidence="2" id="KW-0812">Transmembrane</keyword>